<comment type="caution">
    <text evidence="9">The sequence shown here is derived from an EMBL/GenBank/DDBJ whole genome shotgun (WGS) entry which is preliminary data.</text>
</comment>
<evidence type="ECO:0000256" key="4">
    <source>
        <dbReference type="ARBA" id="ARBA00022989"/>
    </source>
</evidence>
<keyword evidence="3" id="KW-0677">Repeat</keyword>
<keyword evidence="4 7" id="KW-1133">Transmembrane helix</keyword>
<feature type="transmembrane region" description="Helical" evidence="7">
    <location>
        <begin position="15"/>
        <end position="38"/>
    </location>
</feature>
<reference evidence="9 10" key="1">
    <citation type="submission" date="2019-01" db="EMBL/GenBank/DDBJ databases">
        <title>Sequencing of cultivated peanut Arachis hypogaea provides insights into genome evolution and oil improvement.</title>
        <authorList>
            <person name="Chen X."/>
        </authorList>
    </citation>
    <scope>NUCLEOTIDE SEQUENCE [LARGE SCALE GENOMIC DNA]</scope>
    <source>
        <strain evidence="10">cv. Fuhuasheng</strain>
        <tissue evidence="9">Leaves</tissue>
    </source>
</reference>
<keyword evidence="5" id="KW-0040">ANK repeat</keyword>
<dbReference type="EMBL" id="SDMP01000011">
    <property type="protein sequence ID" value="RYR31028.1"/>
    <property type="molecule type" value="Genomic_DNA"/>
</dbReference>
<sequence>MEMHKEALLNARNTIILVAVFITTVTFAAGIAPPGGVYQEGPMKGKSGDIIPFKKKPHMRLLSIAHKVMWVAIAFMASGYVIAIWVILPHSEGMQWLSVMLIALGGSSLGTIFIGLSMLLVEHWPRKFK</sequence>
<dbReference type="InterPro" id="IPR026961">
    <property type="entry name" value="PGG_dom"/>
</dbReference>
<evidence type="ECO:0000256" key="2">
    <source>
        <dbReference type="ARBA" id="ARBA00022692"/>
    </source>
</evidence>
<proteinExistence type="predicted"/>
<feature type="domain" description="PGG" evidence="8">
    <location>
        <begin position="6"/>
        <end position="47"/>
    </location>
</feature>
<feature type="transmembrane region" description="Helical" evidence="7">
    <location>
        <begin position="68"/>
        <end position="88"/>
    </location>
</feature>
<dbReference type="Pfam" id="PF13962">
    <property type="entry name" value="PGG"/>
    <property type="match status" value="1"/>
</dbReference>
<evidence type="ECO:0000259" key="8">
    <source>
        <dbReference type="Pfam" id="PF13962"/>
    </source>
</evidence>
<keyword evidence="10" id="KW-1185">Reference proteome</keyword>
<feature type="transmembrane region" description="Helical" evidence="7">
    <location>
        <begin position="94"/>
        <end position="121"/>
    </location>
</feature>
<organism evidence="9 10">
    <name type="scientific">Arachis hypogaea</name>
    <name type="common">Peanut</name>
    <dbReference type="NCBI Taxonomy" id="3818"/>
    <lineage>
        <taxon>Eukaryota</taxon>
        <taxon>Viridiplantae</taxon>
        <taxon>Streptophyta</taxon>
        <taxon>Embryophyta</taxon>
        <taxon>Tracheophyta</taxon>
        <taxon>Spermatophyta</taxon>
        <taxon>Magnoliopsida</taxon>
        <taxon>eudicotyledons</taxon>
        <taxon>Gunneridae</taxon>
        <taxon>Pentapetalae</taxon>
        <taxon>rosids</taxon>
        <taxon>fabids</taxon>
        <taxon>Fabales</taxon>
        <taxon>Fabaceae</taxon>
        <taxon>Papilionoideae</taxon>
        <taxon>50 kb inversion clade</taxon>
        <taxon>dalbergioids sensu lato</taxon>
        <taxon>Dalbergieae</taxon>
        <taxon>Pterocarpus clade</taxon>
        <taxon>Arachis</taxon>
    </lineage>
</organism>
<dbReference type="PANTHER" id="PTHR24186:SF38">
    <property type="entry name" value="ANKYRIN REPEAT FAMILY PROTEIN"/>
    <property type="match status" value="1"/>
</dbReference>
<evidence type="ECO:0000313" key="9">
    <source>
        <dbReference type="EMBL" id="RYR31028.1"/>
    </source>
</evidence>
<evidence type="ECO:0000256" key="3">
    <source>
        <dbReference type="ARBA" id="ARBA00022737"/>
    </source>
</evidence>
<comment type="subcellular location">
    <subcellularLocation>
        <location evidence="1">Membrane</location>
        <topology evidence="1">Multi-pass membrane protein</topology>
    </subcellularLocation>
</comment>
<dbReference type="PANTHER" id="PTHR24186">
    <property type="entry name" value="PROTEIN PHOSPHATASE 1 REGULATORY SUBUNIT"/>
    <property type="match status" value="1"/>
</dbReference>
<dbReference type="GO" id="GO:0005886">
    <property type="term" value="C:plasma membrane"/>
    <property type="evidence" value="ECO:0007669"/>
    <property type="project" value="TreeGrafter"/>
</dbReference>
<dbReference type="Proteomes" id="UP000289738">
    <property type="component" value="Chromosome B01"/>
</dbReference>
<dbReference type="STRING" id="3818.A0A445AX70"/>
<evidence type="ECO:0000256" key="1">
    <source>
        <dbReference type="ARBA" id="ARBA00004141"/>
    </source>
</evidence>
<protein>
    <recommendedName>
        <fullName evidence="8">PGG domain-containing protein</fullName>
    </recommendedName>
</protein>
<name>A0A445AX70_ARAHY</name>
<evidence type="ECO:0000256" key="7">
    <source>
        <dbReference type="SAM" id="Phobius"/>
    </source>
</evidence>
<accession>A0A445AX70</accession>
<dbReference type="AlphaFoldDB" id="A0A445AX70"/>
<keyword evidence="6 7" id="KW-0472">Membrane</keyword>
<evidence type="ECO:0000313" key="10">
    <source>
        <dbReference type="Proteomes" id="UP000289738"/>
    </source>
</evidence>
<evidence type="ECO:0000256" key="6">
    <source>
        <dbReference type="ARBA" id="ARBA00023136"/>
    </source>
</evidence>
<gene>
    <name evidence="9" type="ORF">Ahy_B01g055813</name>
</gene>
<evidence type="ECO:0000256" key="5">
    <source>
        <dbReference type="ARBA" id="ARBA00023043"/>
    </source>
</evidence>
<keyword evidence="2 7" id="KW-0812">Transmembrane</keyword>